<gene>
    <name evidence="1" type="ORF">NE630_11550</name>
</gene>
<sequence>MLDLDNESFYGADLQIMTPGAKIRVSVTGSRGKSGVVRLLHSAFAACGLNARSRITGVLPRELTPWGEIPLLRPFGASVAETKWWLSSLPADTEAITAENNAVSPDLQFVCPRLLVPTATVLTNIRPDHRAFWGESEDDAAEALSGALPRGGQIILPEDVAARPPVLLAAEKKKLTLHAVRPLNDGELPPYLRVNMALALRVCELHGLDARLCLGAMRALPPDIADSRLLRYREAELAFAFSINDEESTAEYFSSLGWRREDTTLIYNHREDRADRLYSFMEWIRDPGWRKVVITGDRPGRSLGRLWKEIGSAEEFAALVSACGQSFGCGNVVYGFPLLFKLALEEGKMKIGI</sequence>
<dbReference type="SUPFAM" id="SSF53623">
    <property type="entry name" value="MurD-like peptide ligases, catalytic domain"/>
    <property type="match status" value="1"/>
</dbReference>
<dbReference type="AlphaFoldDB" id="A0AAW5K360"/>
<dbReference type="GO" id="GO:0045227">
    <property type="term" value="P:capsule polysaccharide biosynthetic process"/>
    <property type="evidence" value="ECO:0007669"/>
    <property type="project" value="InterPro"/>
</dbReference>
<dbReference type="GO" id="GO:0005524">
    <property type="term" value="F:ATP binding"/>
    <property type="evidence" value="ECO:0007669"/>
    <property type="project" value="InterPro"/>
</dbReference>
<dbReference type="GO" id="GO:0016020">
    <property type="term" value="C:membrane"/>
    <property type="evidence" value="ECO:0007669"/>
    <property type="project" value="InterPro"/>
</dbReference>
<evidence type="ECO:0000313" key="1">
    <source>
        <dbReference type="EMBL" id="MCQ4815066.1"/>
    </source>
</evidence>
<proteinExistence type="predicted"/>
<dbReference type="InterPro" id="IPR008337">
    <property type="entry name" value="Capsule_biosynth_CapB"/>
</dbReference>
<organism evidence="1 2">
    <name type="scientific">Cloacibacillus evryensis</name>
    <dbReference type="NCBI Taxonomy" id="508460"/>
    <lineage>
        <taxon>Bacteria</taxon>
        <taxon>Thermotogati</taxon>
        <taxon>Synergistota</taxon>
        <taxon>Synergistia</taxon>
        <taxon>Synergistales</taxon>
        <taxon>Synergistaceae</taxon>
        <taxon>Cloacibacillus</taxon>
    </lineage>
</organism>
<dbReference type="Gene3D" id="3.40.1190.10">
    <property type="entry name" value="Mur-like, catalytic domain"/>
    <property type="match status" value="1"/>
</dbReference>
<protein>
    <submittedName>
        <fullName evidence="1">Capsule biosynthesis protein CapB</fullName>
    </submittedName>
</protein>
<comment type="caution">
    <text evidence="1">The sequence shown here is derived from an EMBL/GenBank/DDBJ whole genome shotgun (WGS) entry which is preliminary data.</text>
</comment>
<dbReference type="RefSeq" id="WP_147564187.1">
    <property type="nucleotide sequence ID" value="NZ_CABKQM010000006.1"/>
</dbReference>
<name>A0AAW5K360_9BACT</name>
<dbReference type="EMBL" id="JANFYT010000026">
    <property type="protein sequence ID" value="MCQ4815066.1"/>
    <property type="molecule type" value="Genomic_DNA"/>
</dbReference>
<accession>A0AAW5K360</accession>
<dbReference type="PRINTS" id="PR01758">
    <property type="entry name" value="CAPSULEPROTB"/>
</dbReference>
<dbReference type="Proteomes" id="UP001205919">
    <property type="component" value="Unassembled WGS sequence"/>
</dbReference>
<keyword evidence="2" id="KW-1185">Reference proteome</keyword>
<dbReference type="InterPro" id="IPR036565">
    <property type="entry name" value="Mur-like_cat_sf"/>
</dbReference>
<reference evidence="1 2" key="1">
    <citation type="submission" date="2022-06" db="EMBL/GenBank/DDBJ databases">
        <title>Isolation of gut microbiota from human fecal samples.</title>
        <authorList>
            <person name="Pamer E.G."/>
            <person name="Barat B."/>
            <person name="Waligurski E."/>
            <person name="Medina S."/>
            <person name="Paddock L."/>
            <person name="Mostad J."/>
        </authorList>
    </citation>
    <scope>NUCLEOTIDE SEQUENCE [LARGE SCALE GENOMIC DNA]</scope>
    <source>
        <strain evidence="1 2">DFI.9.90</strain>
    </source>
</reference>
<evidence type="ECO:0000313" key="2">
    <source>
        <dbReference type="Proteomes" id="UP001205919"/>
    </source>
</evidence>